<proteinExistence type="predicted"/>
<dbReference type="PRINTS" id="PR01217">
    <property type="entry name" value="PRICHEXTENSN"/>
</dbReference>
<feature type="region of interest" description="Disordered" evidence="1">
    <location>
        <begin position="240"/>
        <end position="263"/>
    </location>
</feature>
<comment type="caution">
    <text evidence="2">The sequence shown here is derived from an EMBL/GenBank/DDBJ whole genome shotgun (WGS) entry which is preliminary data.</text>
</comment>
<sequence length="263" mass="29529">MSYRPLAYDDPYEPPPPPPPLPPPPPPPGPPSPGYPPPPPPPGYPPPPPPPSAVPEYYSRPPPPEYYPAPAPPPPGQDQPEDTDCFSFLKGWGRWEKELTVLDSQENNGQDNFYICLSQSWTFKIKTPEWAYQKIVAHCWLECGESLSENSERMSNRLLPYDAQPPSRHPSPGYRSVVAEEYRSQPPPSEYYPAAPPPGQDQPEDTDCFSFLKGWYFGYALLPAAAAAARWKCHQNQPNTSIRWLQPKPQSTPYDRGLQSPNK</sequence>
<keyword evidence="3" id="KW-1185">Reference proteome</keyword>
<dbReference type="Proteomes" id="UP000593562">
    <property type="component" value="Unassembled WGS sequence"/>
</dbReference>
<accession>A0A7J7D4D9</accession>
<name>A0A7J7D4D9_TRIWF</name>
<feature type="region of interest" description="Disordered" evidence="1">
    <location>
        <begin position="1"/>
        <end position="84"/>
    </location>
</feature>
<feature type="compositionally biased region" description="Pro residues" evidence="1">
    <location>
        <begin position="13"/>
        <end position="53"/>
    </location>
</feature>
<feature type="compositionally biased region" description="Pro residues" evidence="1">
    <location>
        <begin position="185"/>
        <end position="200"/>
    </location>
</feature>
<dbReference type="InParanoid" id="A0A7J7D4D9"/>
<feature type="compositionally biased region" description="Pro residues" evidence="1">
    <location>
        <begin position="60"/>
        <end position="77"/>
    </location>
</feature>
<evidence type="ECO:0000256" key="1">
    <source>
        <dbReference type="SAM" id="MobiDB-lite"/>
    </source>
</evidence>
<feature type="region of interest" description="Disordered" evidence="1">
    <location>
        <begin position="184"/>
        <end position="203"/>
    </location>
</feature>
<gene>
    <name evidence="2" type="ORF">HS088_TW10G00195</name>
</gene>
<dbReference type="EMBL" id="JAAARO010000010">
    <property type="protein sequence ID" value="KAF5741200.1"/>
    <property type="molecule type" value="Genomic_DNA"/>
</dbReference>
<organism evidence="2 3">
    <name type="scientific">Tripterygium wilfordii</name>
    <name type="common">Thunder God vine</name>
    <dbReference type="NCBI Taxonomy" id="458696"/>
    <lineage>
        <taxon>Eukaryota</taxon>
        <taxon>Viridiplantae</taxon>
        <taxon>Streptophyta</taxon>
        <taxon>Embryophyta</taxon>
        <taxon>Tracheophyta</taxon>
        <taxon>Spermatophyta</taxon>
        <taxon>Magnoliopsida</taxon>
        <taxon>eudicotyledons</taxon>
        <taxon>Gunneridae</taxon>
        <taxon>Pentapetalae</taxon>
        <taxon>rosids</taxon>
        <taxon>fabids</taxon>
        <taxon>Celastrales</taxon>
        <taxon>Celastraceae</taxon>
        <taxon>Tripterygium</taxon>
    </lineage>
</organism>
<evidence type="ECO:0000313" key="2">
    <source>
        <dbReference type="EMBL" id="KAF5741200.1"/>
    </source>
</evidence>
<evidence type="ECO:0000313" key="3">
    <source>
        <dbReference type="Proteomes" id="UP000593562"/>
    </source>
</evidence>
<reference evidence="2 3" key="1">
    <citation type="journal article" date="2020" name="Nat. Commun.">
        <title>Genome of Tripterygium wilfordii and identification of cytochrome P450 involved in triptolide biosynthesis.</title>
        <authorList>
            <person name="Tu L."/>
            <person name="Su P."/>
            <person name="Zhang Z."/>
            <person name="Gao L."/>
            <person name="Wang J."/>
            <person name="Hu T."/>
            <person name="Zhou J."/>
            <person name="Zhang Y."/>
            <person name="Zhao Y."/>
            <person name="Liu Y."/>
            <person name="Song Y."/>
            <person name="Tong Y."/>
            <person name="Lu Y."/>
            <person name="Yang J."/>
            <person name="Xu C."/>
            <person name="Jia M."/>
            <person name="Peters R.J."/>
            <person name="Huang L."/>
            <person name="Gao W."/>
        </authorList>
    </citation>
    <scope>NUCLEOTIDE SEQUENCE [LARGE SCALE GENOMIC DNA]</scope>
    <source>
        <strain evidence="3">cv. XIE 37</strain>
        <tissue evidence="2">Leaf</tissue>
    </source>
</reference>
<protein>
    <submittedName>
        <fullName evidence="2">Uncharacterized protein</fullName>
    </submittedName>
</protein>
<dbReference type="AlphaFoldDB" id="A0A7J7D4D9"/>